<dbReference type="Gene3D" id="2.170.120.20">
    <property type="entry name" value="Ribosomal protein L25, beta domain"/>
    <property type="match status" value="1"/>
</dbReference>
<protein>
    <recommendedName>
        <fullName evidence="2">Large ribosomal subunit protein bL25 beta domain-containing protein</fullName>
    </recommendedName>
</protein>
<dbReference type="AlphaFoldDB" id="A0A0G1VPH0"/>
<name>A0A0G1VPH0_9BACT</name>
<dbReference type="Proteomes" id="UP000033965">
    <property type="component" value="Unassembled WGS sequence"/>
</dbReference>
<gene>
    <name evidence="3" type="ORF">UY44_C0017G0033</name>
</gene>
<accession>A0A0G1VPH0</accession>
<evidence type="ECO:0000259" key="2">
    <source>
        <dbReference type="Pfam" id="PF14693"/>
    </source>
</evidence>
<feature type="domain" description="Large ribosomal subunit protein bL25 beta" evidence="2">
    <location>
        <begin position="2"/>
        <end position="50"/>
    </location>
</feature>
<feature type="region of interest" description="Disordered" evidence="1">
    <location>
        <begin position="81"/>
        <end position="108"/>
    </location>
</feature>
<evidence type="ECO:0000256" key="1">
    <source>
        <dbReference type="SAM" id="MobiDB-lite"/>
    </source>
</evidence>
<sequence length="108" mass="11056">VAPAELPHNLPVDISVLANVGEHITAEQIKLPPSAALITQAGDIVVTIIEFKEEKIEEPITPVAAEGAPVAGEAGAVSVAGAEAGTSKQEAGDAKKEVKKEAKKEAKK</sequence>
<comment type="caution">
    <text evidence="3">The sequence shown here is derived from an EMBL/GenBank/DDBJ whole genome shotgun (WGS) entry which is preliminary data.</text>
</comment>
<reference evidence="3" key="1">
    <citation type="journal article" date="2015" name="Nature">
        <title>rRNA introns, odd ribosomes, and small enigmatic genomes across a large radiation of phyla.</title>
        <authorList>
            <person name="Brown C.T."/>
            <person name="Hug L.A."/>
            <person name="Thomas B.C."/>
            <person name="Sharon I."/>
            <person name="Castelle C.J."/>
            <person name="Singh A."/>
            <person name="Wilkins M.J."/>
            <person name="Williams K.H."/>
            <person name="Banfield J.F."/>
        </authorList>
    </citation>
    <scope>NUCLEOTIDE SEQUENCE [LARGE SCALE GENOMIC DNA]</scope>
</reference>
<dbReference type="EMBL" id="LCPZ01000017">
    <property type="protein sequence ID" value="KKW08175.1"/>
    <property type="molecule type" value="Genomic_DNA"/>
</dbReference>
<feature type="compositionally biased region" description="Basic and acidic residues" evidence="1">
    <location>
        <begin position="90"/>
        <end position="108"/>
    </location>
</feature>
<dbReference type="InterPro" id="IPR037121">
    <property type="entry name" value="Ribosomal_bL25_C"/>
</dbReference>
<feature type="non-terminal residue" evidence="3">
    <location>
        <position position="1"/>
    </location>
</feature>
<organism evidence="3 4">
    <name type="scientific">Candidatus Kaiserbacteria bacterium GW2011_GWA2_49_19</name>
    <dbReference type="NCBI Taxonomy" id="1618669"/>
    <lineage>
        <taxon>Bacteria</taxon>
        <taxon>Candidatus Kaiseribacteriota</taxon>
    </lineage>
</organism>
<evidence type="ECO:0000313" key="4">
    <source>
        <dbReference type="Proteomes" id="UP000033965"/>
    </source>
</evidence>
<dbReference type="Pfam" id="PF14693">
    <property type="entry name" value="Ribosomal_TL5_C"/>
    <property type="match status" value="1"/>
</dbReference>
<evidence type="ECO:0000313" key="3">
    <source>
        <dbReference type="EMBL" id="KKW08175.1"/>
    </source>
</evidence>
<dbReference type="InterPro" id="IPR020057">
    <property type="entry name" value="Ribosomal_bL25_b-dom"/>
</dbReference>
<proteinExistence type="predicted"/>